<evidence type="ECO:0000313" key="2">
    <source>
        <dbReference type="EMBL" id="RAJ25133.1"/>
    </source>
</evidence>
<keyword evidence="2" id="KW-0378">Hydrolase</keyword>
<evidence type="ECO:0000259" key="1">
    <source>
        <dbReference type="Pfam" id="PF12146"/>
    </source>
</evidence>
<dbReference type="InterPro" id="IPR022742">
    <property type="entry name" value="Hydrolase_4"/>
</dbReference>
<sequence length="280" mass="32635">MNTTIDIHSHKEHLININIYEGKLHESVLVICSATGVKQTYYKKIAKYFQGYGITVITFDYEGIGNSLKKNIKHSETTLTDWGKNDLEAVLEYSEKKFPNYNLIILGHSIGGQLIGLAKKALLANKIILICSQSGYWGHWEGIGKLKMWLNWNFLFPFLINLFGYMPSKKISNMENLPKKVAIEWKEWCNSKNYLLDHLDSERLFFDRINCELISYSVDDDQYAPKKAVDWLISKYSNTIKTQIHIMPRDFNVKSIGHFGLFHEKFKDTFWHNLKNEVIK</sequence>
<dbReference type="Proteomes" id="UP000248987">
    <property type="component" value="Unassembled WGS sequence"/>
</dbReference>
<comment type="caution">
    <text evidence="2">The sequence shown here is derived from an EMBL/GenBank/DDBJ whole genome shotgun (WGS) entry which is preliminary data.</text>
</comment>
<keyword evidence="3" id="KW-1185">Reference proteome</keyword>
<gene>
    <name evidence="2" type="ORF">LX77_01434</name>
</gene>
<dbReference type="AlphaFoldDB" id="A0A327SBU8"/>
<accession>A0A327SBU8</accession>
<evidence type="ECO:0000313" key="3">
    <source>
        <dbReference type="Proteomes" id="UP000248987"/>
    </source>
</evidence>
<dbReference type="EMBL" id="QLLQ01000004">
    <property type="protein sequence ID" value="RAJ25133.1"/>
    <property type="molecule type" value="Genomic_DNA"/>
</dbReference>
<dbReference type="GO" id="GO:0016787">
    <property type="term" value="F:hydrolase activity"/>
    <property type="evidence" value="ECO:0007669"/>
    <property type="project" value="UniProtKB-KW"/>
</dbReference>
<dbReference type="Gene3D" id="3.40.50.1820">
    <property type="entry name" value="alpha/beta hydrolase"/>
    <property type="match status" value="1"/>
</dbReference>
<reference evidence="2 3" key="1">
    <citation type="submission" date="2018-06" db="EMBL/GenBank/DDBJ databases">
        <title>Genomic Encyclopedia of Archaeal and Bacterial Type Strains, Phase II (KMG-II): from individual species to whole genera.</title>
        <authorList>
            <person name="Goeker M."/>
        </authorList>
    </citation>
    <scope>NUCLEOTIDE SEQUENCE [LARGE SCALE GENOMIC DNA]</scope>
    <source>
        <strain evidence="2 3">DSM 12408</strain>
    </source>
</reference>
<dbReference type="InterPro" id="IPR029058">
    <property type="entry name" value="AB_hydrolase_fold"/>
</dbReference>
<dbReference type="Pfam" id="PF12146">
    <property type="entry name" value="Hydrolase_4"/>
    <property type="match status" value="1"/>
</dbReference>
<dbReference type="InterPro" id="IPR017208">
    <property type="entry name" value="UCP037442_abhydr"/>
</dbReference>
<feature type="domain" description="Serine aminopeptidase S33" evidence="1">
    <location>
        <begin position="27"/>
        <end position="118"/>
    </location>
</feature>
<organism evidence="2 3">
    <name type="scientific">Gelidibacter algens</name>
    <dbReference type="NCBI Taxonomy" id="49280"/>
    <lineage>
        <taxon>Bacteria</taxon>
        <taxon>Pseudomonadati</taxon>
        <taxon>Bacteroidota</taxon>
        <taxon>Flavobacteriia</taxon>
        <taxon>Flavobacteriales</taxon>
        <taxon>Flavobacteriaceae</taxon>
        <taxon>Gelidibacter</taxon>
    </lineage>
</organism>
<name>A0A327SBU8_9FLAO</name>
<dbReference type="SUPFAM" id="SSF53474">
    <property type="entry name" value="alpha/beta-Hydrolases"/>
    <property type="match status" value="1"/>
</dbReference>
<dbReference type="RefSeq" id="WP_111625810.1">
    <property type="nucleotide sequence ID" value="NZ_QLLQ01000004.1"/>
</dbReference>
<protein>
    <submittedName>
        <fullName evidence="2">Putative alpha/beta hydrolase</fullName>
    </submittedName>
</protein>
<dbReference type="PIRSF" id="PIRSF037442">
    <property type="entry name" value="UCP037442_abhydr"/>
    <property type="match status" value="1"/>
</dbReference>
<proteinExistence type="predicted"/>